<dbReference type="PROSITE" id="PS51257">
    <property type="entry name" value="PROKAR_LIPOPROTEIN"/>
    <property type="match status" value="1"/>
</dbReference>
<dbReference type="Gene3D" id="3.40.30.10">
    <property type="entry name" value="Glutaredoxin"/>
    <property type="match status" value="1"/>
</dbReference>
<sequence>MKKILMVIGLITIMSLVAVGCGKPQMESETTIEEDMMEEEEVMEEEDMMEEEDVMEEEDMMSEEESMKNEGNQAPAFTLMDTNGQTLSLEALKGEKVYVKFWASWCSICLSGMDELDDLSGRSEGYRVITIVSPGYKNEKETEAFKLWYEGLDTENMIVLLDEDGVYAREYGVRAYPTSAYIGSDGVLVKVLPGHVNEATINESFSMIH</sequence>
<dbReference type="InterPro" id="IPR050553">
    <property type="entry name" value="Thioredoxin_ResA/DsbE_sf"/>
</dbReference>
<dbReference type="AlphaFoldDB" id="A0A3P7PWM5"/>
<evidence type="ECO:0000259" key="2">
    <source>
        <dbReference type="PROSITE" id="PS51352"/>
    </source>
</evidence>
<keyword evidence="4" id="KW-1185">Reference proteome</keyword>
<dbReference type="Pfam" id="PF08534">
    <property type="entry name" value="Redoxin"/>
    <property type="match status" value="1"/>
</dbReference>
<proteinExistence type="predicted"/>
<organism evidence="3 4">
    <name type="scientific">Petrocella atlantisensis</name>
    <dbReference type="NCBI Taxonomy" id="2173034"/>
    <lineage>
        <taxon>Bacteria</taxon>
        <taxon>Bacillati</taxon>
        <taxon>Bacillota</taxon>
        <taxon>Clostridia</taxon>
        <taxon>Lachnospirales</taxon>
        <taxon>Vallitaleaceae</taxon>
        <taxon>Petrocella</taxon>
    </lineage>
</organism>
<accession>A0A3P7PWM5</accession>
<feature type="compositionally biased region" description="Acidic residues" evidence="1">
    <location>
        <begin position="42"/>
        <end position="64"/>
    </location>
</feature>
<dbReference type="PANTHER" id="PTHR42852:SF16">
    <property type="entry name" value="THIOL:DISULFIDE INTERCHANGE PROTEIN TLPA"/>
    <property type="match status" value="1"/>
</dbReference>
<gene>
    <name evidence="3" type="ORF">PATL70BA_1752</name>
</gene>
<dbReference type="InterPro" id="IPR013740">
    <property type="entry name" value="Redoxin"/>
</dbReference>
<name>A0A3P7PWM5_9FIRM</name>
<dbReference type="PROSITE" id="PS51352">
    <property type="entry name" value="THIOREDOXIN_2"/>
    <property type="match status" value="1"/>
</dbReference>
<dbReference type="KEGG" id="cbar:PATL70BA_1752"/>
<evidence type="ECO:0000256" key="1">
    <source>
        <dbReference type="SAM" id="MobiDB-lite"/>
    </source>
</evidence>
<dbReference type="SUPFAM" id="SSF52833">
    <property type="entry name" value="Thioredoxin-like"/>
    <property type="match status" value="1"/>
</dbReference>
<evidence type="ECO:0000313" key="3">
    <source>
        <dbReference type="EMBL" id="VDN47641.1"/>
    </source>
</evidence>
<dbReference type="Proteomes" id="UP000279029">
    <property type="component" value="Chromosome"/>
</dbReference>
<reference evidence="3 4" key="1">
    <citation type="submission" date="2018-09" db="EMBL/GenBank/DDBJ databases">
        <authorList>
            <person name="Postec A."/>
        </authorList>
    </citation>
    <scope>NUCLEOTIDE SEQUENCE [LARGE SCALE GENOMIC DNA]</scope>
    <source>
        <strain evidence="3">70B-A</strain>
    </source>
</reference>
<dbReference type="RefSeq" id="WP_197715799.1">
    <property type="nucleotide sequence ID" value="NZ_LR130778.1"/>
</dbReference>
<dbReference type="EMBL" id="LR130778">
    <property type="protein sequence ID" value="VDN47641.1"/>
    <property type="molecule type" value="Genomic_DNA"/>
</dbReference>
<dbReference type="CDD" id="cd02966">
    <property type="entry name" value="TlpA_like_family"/>
    <property type="match status" value="1"/>
</dbReference>
<dbReference type="InterPro" id="IPR036249">
    <property type="entry name" value="Thioredoxin-like_sf"/>
</dbReference>
<dbReference type="PANTHER" id="PTHR42852">
    <property type="entry name" value="THIOL:DISULFIDE INTERCHANGE PROTEIN DSBE"/>
    <property type="match status" value="1"/>
</dbReference>
<feature type="domain" description="Thioredoxin" evidence="2">
    <location>
        <begin position="68"/>
        <end position="209"/>
    </location>
</feature>
<protein>
    <submittedName>
        <fullName evidence="3">Thioredoxin</fullName>
    </submittedName>
</protein>
<dbReference type="InterPro" id="IPR013766">
    <property type="entry name" value="Thioredoxin_domain"/>
</dbReference>
<evidence type="ECO:0000313" key="4">
    <source>
        <dbReference type="Proteomes" id="UP000279029"/>
    </source>
</evidence>
<dbReference type="GO" id="GO:0016491">
    <property type="term" value="F:oxidoreductase activity"/>
    <property type="evidence" value="ECO:0007669"/>
    <property type="project" value="InterPro"/>
</dbReference>
<feature type="region of interest" description="Disordered" evidence="1">
    <location>
        <begin position="42"/>
        <end position="70"/>
    </location>
</feature>